<organism evidence="2 3">
    <name type="scientific">Caerostris darwini</name>
    <dbReference type="NCBI Taxonomy" id="1538125"/>
    <lineage>
        <taxon>Eukaryota</taxon>
        <taxon>Metazoa</taxon>
        <taxon>Ecdysozoa</taxon>
        <taxon>Arthropoda</taxon>
        <taxon>Chelicerata</taxon>
        <taxon>Arachnida</taxon>
        <taxon>Araneae</taxon>
        <taxon>Araneomorphae</taxon>
        <taxon>Entelegynae</taxon>
        <taxon>Araneoidea</taxon>
        <taxon>Araneidae</taxon>
        <taxon>Caerostris</taxon>
    </lineage>
</organism>
<dbReference type="Proteomes" id="UP001054837">
    <property type="component" value="Unassembled WGS sequence"/>
</dbReference>
<feature type="region of interest" description="Disordered" evidence="1">
    <location>
        <begin position="1"/>
        <end position="27"/>
    </location>
</feature>
<protein>
    <submittedName>
        <fullName evidence="2">Uncharacterized protein</fullName>
    </submittedName>
</protein>
<dbReference type="EMBL" id="BPLQ01003353">
    <property type="protein sequence ID" value="GIX99896.1"/>
    <property type="molecule type" value="Genomic_DNA"/>
</dbReference>
<reference evidence="2 3" key="1">
    <citation type="submission" date="2021-06" db="EMBL/GenBank/DDBJ databases">
        <title>Caerostris darwini draft genome.</title>
        <authorList>
            <person name="Kono N."/>
            <person name="Arakawa K."/>
        </authorList>
    </citation>
    <scope>NUCLEOTIDE SEQUENCE [LARGE SCALE GENOMIC DNA]</scope>
</reference>
<evidence type="ECO:0000256" key="1">
    <source>
        <dbReference type="SAM" id="MobiDB-lite"/>
    </source>
</evidence>
<dbReference type="AlphaFoldDB" id="A0AAV4PVJ2"/>
<evidence type="ECO:0000313" key="2">
    <source>
        <dbReference type="EMBL" id="GIX99896.1"/>
    </source>
</evidence>
<proteinExistence type="predicted"/>
<accession>A0AAV4PVJ2</accession>
<name>A0AAV4PVJ2_9ARAC</name>
<sequence>MQEKPRSAGRDANDSSPLATAEGGSGCGGLPESSAAARAWIVCGKKGGVPSRSEREWLWPRVNAFCCGVLSCSCVLEGRLS</sequence>
<gene>
    <name evidence="2" type="ORF">CDAR_238941</name>
</gene>
<keyword evidence="3" id="KW-1185">Reference proteome</keyword>
<comment type="caution">
    <text evidence="2">The sequence shown here is derived from an EMBL/GenBank/DDBJ whole genome shotgun (WGS) entry which is preliminary data.</text>
</comment>
<feature type="compositionally biased region" description="Basic and acidic residues" evidence="1">
    <location>
        <begin position="1"/>
        <end position="13"/>
    </location>
</feature>
<evidence type="ECO:0000313" key="3">
    <source>
        <dbReference type="Proteomes" id="UP001054837"/>
    </source>
</evidence>